<sequence length="331" mass="36035">MINQILGTLYGMAIGDAMGMPSELWSRQKVKNFFGNIHTFLDGPSENEVAYQYKKGQFTDDTAQALLVLDSLIAKNFHFEPDDFVERLLNWAKEEKAFEKNILGPSSKAALLGIQAGDDVTKITNQAQTNGSAMRIAPIGCLFHPKQKAELIKFVSQISKVTHSSDVTLAGACMIAAAVSGAMAYDTFDQILEFVYSTEAPARELGFETINPSLSTRTRLGIELAKQHAGDDENFLESIYQTIGCGVLMSESVPAALSIAYYAKDVEHCSLLCANLGGDTDTIGAMACAIRGAYEGYSSIRSELIVEINQSNSVNFIRYANHLNEARGTLT</sequence>
<organism evidence="5 7">
    <name type="scientific">Turicibacter bilis</name>
    <dbReference type="NCBI Taxonomy" id="2735723"/>
    <lineage>
        <taxon>Bacteria</taxon>
        <taxon>Bacillati</taxon>
        <taxon>Bacillota</taxon>
        <taxon>Erysipelotrichia</taxon>
        <taxon>Erysipelotrichales</taxon>
        <taxon>Turicibacteraceae</taxon>
        <taxon>Turicibacter</taxon>
    </lineage>
</organism>
<dbReference type="Pfam" id="PF03747">
    <property type="entry name" value="ADP_ribosyl_GH"/>
    <property type="match status" value="1"/>
</dbReference>
<evidence type="ECO:0000313" key="6">
    <source>
        <dbReference type="Proteomes" id="UP001058016"/>
    </source>
</evidence>
<dbReference type="InterPro" id="IPR050792">
    <property type="entry name" value="ADP-ribosylglycohydrolase"/>
</dbReference>
<feature type="binding site" evidence="3">
    <location>
        <position position="281"/>
    </location>
    <ligand>
        <name>Mg(2+)</name>
        <dbReference type="ChEBI" id="CHEBI:18420"/>
        <label>1</label>
    </ligand>
</feature>
<dbReference type="RefSeq" id="WP_212725186.1">
    <property type="nucleotide sequence ID" value="NZ_CP071249.1"/>
</dbReference>
<dbReference type="PANTHER" id="PTHR16222:SF24">
    <property type="entry name" value="ADP-RIBOSYLHYDROLASE ARH3"/>
    <property type="match status" value="1"/>
</dbReference>
<evidence type="ECO:0000256" key="2">
    <source>
        <dbReference type="ARBA" id="ARBA00022801"/>
    </source>
</evidence>
<evidence type="ECO:0000313" key="5">
    <source>
        <dbReference type="EMBL" id="UUF09349.1"/>
    </source>
</evidence>
<dbReference type="GO" id="GO:0016787">
    <property type="term" value="F:hydrolase activity"/>
    <property type="evidence" value="ECO:0007669"/>
    <property type="project" value="UniProtKB-KW"/>
</dbReference>
<evidence type="ECO:0000313" key="7">
    <source>
        <dbReference type="Proteomes" id="UP001058072"/>
    </source>
</evidence>
<dbReference type="SUPFAM" id="SSF101478">
    <property type="entry name" value="ADP-ribosylglycohydrolase"/>
    <property type="match status" value="1"/>
</dbReference>
<reference evidence="5 6" key="1">
    <citation type="submission" date="2021-03" db="EMBL/GenBank/DDBJ databases">
        <title>Comparative Genomics and Metabolomics in the genus Turicibacter.</title>
        <authorList>
            <person name="Maki J."/>
            <person name="Looft T."/>
        </authorList>
    </citation>
    <scope>NUCLEOTIDE SEQUENCE</scope>
    <source>
        <strain evidence="5">ISU324</strain>
        <strain evidence="4 6">MMM721</strain>
    </source>
</reference>
<dbReference type="Proteomes" id="UP001058016">
    <property type="component" value="Chromosome"/>
</dbReference>
<evidence type="ECO:0000256" key="3">
    <source>
        <dbReference type="PIRSR" id="PIRSR605502-1"/>
    </source>
</evidence>
<keyword evidence="6" id="KW-1185">Reference proteome</keyword>
<feature type="binding site" evidence="3">
    <location>
        <position position="282"/>
    </location>
    <ligand>
        <name>Mg(2+)</name>
        <dbReference type="ChEBI" id="CHEBI:18420"/>
        <label>1</label>
    </ligand>
</feature>
<dbReference type="EMBL" id="CP071249">
    <property type="protein sequence ID" value="UUF05195.1"/>
    <property type="molecule type" value="Genomic_DNA"/>
</dbReference>
<keyword evidence="3" id="KW-0460">Magnesium</keyword>
<protein>
    <submittedName>
        <fullName evidence="5">ADP-ribosylglycohydrolase family protein</fullName>
    </submittedName>
</protein>
<evidence type="ECO:0000313" key="4">
    <source>
        <dbReference type="EMBL" id="UUF05195.1"/>
    </source>
</evidence>
<feature type="binding site" evidence="3">
    <location>
        <position position="60"/>
    </location>
    <ligand>
        <name>Mg(2+)</name>
        <dbReference type="ChEBI" id="CHEBI:18420"/>
        <label>1</label>
    </ligand>
</feature>
<keyword evidence="2" id="KW-0378">Hydrolase</keyword>
<dbReference type="Proteomes" id="UP001058072">
    <property type="component" value="Chromosome"/>
</dbReference>
<comment type="similarity">
    <text evidence="1">Belongs to the ADP-ribosylglycohydrolase family.</text>
</comment>
<feature type="binding site" evidence="3">
    <location>
        <position position="61"/>
    </location>
    <ligand>
        <name>Mg(2+)</name>
        <dbReference type="ChEBI" id="CHEBI:18420"/>
        <label>1</label>
    </ligand>
</feature>
<evidence type="ECO:0000256" key="1">
    <source>
        <dbReference type="ARBA" id="ARBA00010702"/>
    </source>
</evidence>
<dbReference type="Gene3D" id="1.10.4080.10">
    <property type="entry name" value="ADP-ribosylation/Crystallin J1"/>
    <property type="match status" value="1"/>
</dbReference>
<gene>
    <name evidence="4" type="ORF">J0J69_08825</name>
    <name evidence="5" type="ORF">J0J70_05155</name>
</gene>
<dbReference type="InterPro" id="IPR036705">
    <property type="entry name" value="Ribosyl_crysJ1_sf"/>
</dbReference>
<feature type="binding site" evidence="3">
    <location>
        <position position="59"/>
    </location>
    <ligand>
        <name>Mg(2+)</name>
        <dbReference type="ChEBI" id="CHEBI:18420"/>
        <label>1</label>
    </ligand>
</feature>
<dbReference type="PANTHER" id="PTHR16222">
    <property type="entry name" value="ADP-RIBOSYLGLYCOHYDROLASE"/>
    <property type="match status" value="1"/>
</dbReference>
<proteinExistence type="inferred from homology"/>
<dbReference type="InterPro" id="IPR005502">
    <property type="entry name" value="Ribosyl_crysJ1"/>
</dbReference>
<dbReference type="GO" id="GO:0046872">
    <property type="term" value="F:metal ion binding"/>
    <property type="evidence" value="ECO:0007669"/>
    <property type="project" value="UniProtKB-KW"/>
</dbReference>
<name>A0A9Q9CI44_9FIRM</name>
<dbReference type="EMBL" id="CP071250">
    <property type="protein sequence ID" value="UUF09349.1"/>
    <property type="molecule type" value="Genomic_DNA"/>
</dbReference>
<feature type="binding site" evidence="3">
    <location>
        <position position="279"/>
    </location>
    <ligand>
        <name>Mg(2+)</name>
        <dbReference type="ChEBI" id="CHEBI:18420"/>
        <label>1</label>
    </ligand>
</feature>
<accession>A0A9Q9CI44</accession>
<comment type="cofactor">
    <cofactor evidence="3">
        <name>Mg(2+)</name>
        <dbReference type="ChEBI" id="CHEBI:18420"/>
    </cofactor>
    <text evidence="3">Binds 2 magnesium ions per subunit.</text>
</comment>
<dbReference type="AlphaFoldDB" id="A0A9Q9CI44"/>
<keyword evidence="3" id="KW-0479">Metal-binding</keyword>